<feature type="domain" description="Cupin type-2" evidence="1">
    <location>
        <begin position="44"/>
        <end position="99"/>
    </location>
</feature>
<dbReference type="InterPro" id="IPR013096">
    <property type="entry name" value="Cupin_2"/>
</dbReference>
<organism evidence="2 3">
    <name type="scientific">Peptoniphilus faecalis</name>
    <dbReference type="NCBI Taxonomy" id="2731255"/>
    <lineage>
        <taxon>Bacteria</taxon>
        <taxon>Bacillati</taxon>
        <taxon>Bacillota</taxon>
        <taxon>Tissierellia</taxon>
        <taxon>Tissierellales</taxon>
        <taxon>Peptoniphilaceae</taxon>
        <taxon>Peptoniphilus</taxon>
    </lineage>
</organism>
<name>A0A848RIW6_9FIRM</name>
<comment type="caution">
    <text evidence="2">The sequence shown here is derived from an EMBL/GenBank/DDBJ whole genome shotgun (WGS) entry which is preliminary data.</text>
</comment>
<dbReference type="SUPFAM" id="SSF51182">
    <property type="entry name" value="RmlC-like cupins"/>
    <property type="match status" value="1"/>
</dbReference>
<dbReference type="Pfam" id="PF07883">
    <property type="entry name" value="Cupin_2"/>
    <property type="match status" value="1"/>
</dbReference>
<evidence type="ECO:0000313" key="2">
    <source>
        <dbReference type="EMBL" id="NMW85761.1"/>
    </source>
</evidence>
<reference evidence="2" key="1">
    <citation type="submission" date="2020-04" db="EMBL/GenBank/DDBJ databases">
        <title>Peptoniphilus sp. nov. isolated from swine feces.</title>
        <authorList>
            <person name="Ryu S.W."/>
        </authorList>
    </citation>
    <scope>NUCLEOTIDE SEQUENCE [LARGE SCALE GENOMIC DNA]</scope>
    <source>
        <strain evidence="2">AGMB00490</strain>
    </source>
</reference>
<sequence length="105" mass="12601">MKKLFNIFKNIKFSEEKEIEEKIYEDDFLKIVRTMSLNQVTDFYDQDELEIVFLLQGSAEIEYDNGKIIKLEKGDSIVIRPNEIHRVKWQERALWLCIFKKVGNI</sequence>
<dbReference type="InterPro" id="IPR014710">
    <property type="entry name" value="RmlC-like_jellyroll"/>
</dbReference>
<dbReference type="EMBL" id="JABDSR010000011">
    <property type="protein sequence ID" value="NMW85761.1"/>
    <property type="molecule type" value="Genomic_DNA"/>
</dbReference>
<keyword evidence="3" id="KW-1185">Reference proteome</keyword>
<dbReference type="Proteomes" id="UP000568273">
    <property type="component" value="Unassembled WGS sequence"/>
</dbReference>
<evidence type="ECO:0000259" key="1">
    <source>
        <dbReference type="Pfam" id="PF07883"/>
    </source>
</evidence>
<evidence type="ECO:0000313" key="3">
    <source>
        <dbReference type="Proteomes" id="UP000568273"/>
    </source>
</evidence>
<dbReference type="Gene3D" id="2.60.120.10">
    <property type="entry name" value="Jelly Rolls"/>
    <property type="match status" value="1"/>
</dbReference>
<dbReference type="AlphaFoldDB" id="A0A848RIW6"/>
<proteinExistence type="predicted"/>
<protein>
    <submittedName>
        <fullName evidence="2">Cupin domain-containing protein</fullName>
    </submittedName>
</protein>
<gene>
    <name evidence="2" type="ORF">HKO22_08440</name>
</gene>
<dbReference type="RefSeq" id="WP_169970023.1">
    <property type="nucleotide sequence ID" value="NZ_JABDSR010000011.1"/>
</dbReference>
<dbReference type="InterPro" id="IPR011051">
    <property type="entry name" value="RmlC_Cupin_sf"/>
</dbReference>
<accession>A0A848RIW6</accession>